<dbReference type="SUPFAM" id="SSF82693">
    <property type="entry name" value="Multidrug efflux transporter AcrB pore domain, PN1, PN2, PC1 and PC2 subdomains"/>
    <property type="match status" value="4"/>
</dbReference>
<feature type="transmembrane region" description="Helical" evidence="9">
    <location>
        <begin position="541"/>
        <end position="559"/>
    </location>
</feature>
<proteinExistence type="inferred from homology"/>
<dbReference type="FunFam" id="3.30.70.1430:FF:000001">
    <property type="entry name" value="Efflux pump membrane transporter"/>
    <property type="match status" value="1"/>
</dbReference>
<feature type="transmembrane region" description="Helical" evidence="9">
    <location>
        <begin position="348"/>
        <end position="367"/>
    </location>
</feature>
<dbReference type="Pfam" id="PF00873">
    <property type="entry name" value="ACR_tran"/>
    <property type="match status" value="1"/>
</dbReference>
<dbReference type="GO" id="GO:0015562">
    <property type="term" value="F:efflux transmembrane transporter activity"/>
    <property type="evidence" value="ECO:0007669"/>
    <property type="project" value="InterPro"/>
</dbReference>
<reference evidence="10" key="1">
    <citation type="journal article" date="2021" name="PeerJ">
        <title>Extensive microbial diversity within the chicken gut microbiome revealed by metagenomics and culture.</title>
        <authorList>
            <person name="Gilroy R."/>
            <person name="Ravi A."/>
            <person name="Getino M."/>
            <person name="Pursley I."/>
            <person name="Horton D.L."/>
            <person name="Alikhan N.F."/>
            <person name="Baker D."/>
            <person name="Gharbi K."/>
            <person name="Hall N."/>
            <person name="Watson M."/>
            <person name="Adriaenssens E.M."/>
            <person name="Foster-Nyarko E."/>
            <person name="Jarju S."/>
            <person name="Secka A."/>
            <person name="Antonio M."/>
            <person name="Oren A."/>
            <person name="Chaudhuri R.R."/>
            <person name="La Ragione R."/>
            <person name="Hildebrand F."/>
            <person name="Pallen M.J."/>
        </authorList>
    </citation>
    <scope>NUCLEOTIDE SEQUENCE</scope>
    <source>
        <strain evidence="10">ChiW4-1371</strain>
    </source>
</reference>
<dbReference type="Gene3D" id="3.30.2090.10">
    <property type="entry name" value="Multidrug efflux transporter AcrB TolC docking domain, DN and DC subdomains"/>
    <property type="match status" value="2"/>
</dbReference>
<dbReference type="GO" id="GO:0042910">
    <property type="term" value="F:xenobiotic transmembrane transporter activity"/>
    <property type="evidence" value="ECO:0007669"/>
    <property type="project" value="TreeGrafter"/>
</dbReference>
<feature type="transmembrane region" description="Helical" evidence="9">
    <location>
        <begin position="477"/>
        <end position="504"/>
    </location>
</feature>
<evidence type="ECO:0000256" key="2">
    <source>
        <dbReference type="ARBA" id="ARBA00010942"/>
    </source>
</evidence>
<dbReference type="NCBIfam" id="NF000282">
    <property type="entry name" value="RND_permease_1"/>
    <property type="match status" value="1"/>
</dbReference>
<gene>
    <name evidence="10" type="ORF">H9804_02375</name>
</gene>
<dbReference type="SUPFAM" id="SSF82714">
    <property type="entry name" value="Multidrug efflux transporter AcrB TolC docking domain, DN and DC subdomains"/>
    <property type="match status" value="2"/>
</dbReference>
<evidence type="ECO:0000256" key="8">
    <source>
        <dbReference type="ARBA" id="ARBA00023136"/>
    </source>
</evidence>
<dbReference type="PANTHER" id="PTHR32063">
    <property type="match status" value="1"/>
</dbReference>
<keyword evidence="4" id="KW-1003">Cell membrane</keyword>
<keyword evidence="3" id="KW-0813">Transport</keyword>
<feature type="transmembrane region" description="Helical" evidence="9">
    <location>
        <begin position="12"/>
        <end position="34"/>
    </location>
</feature>
<dbReference type="InterPro" id="IPR027463">
    <property type="entry name" value="AcrB_DN_DC_subdom"/>
</dbReference>
<reference evidence="10" key="2">
    <citation type="submission" date="2021-04" db="EMBL/GenBank/DDBJ databases">
        <authorList>
            <person name="Gilroy R."/>
        </authorList>
    </citation>
    <scope>NUCLEOTIDE SEQUENCE</scope>
    <source>
        <strain evidence="10">ChiW4-1371</strain>
    </source>
</reference>
<evidence type="ECO:0000313" key="10">
    <source>
        <dbReference type="EMBL" id="HIZ88765.1"/>
    </source>
</evidence>
<comment type="caution">
    <text evidence="10">The sequence shown here is derived from an EMBL/GenBank/DDBJ whole genome shotgun (WGS) entry which is preliminary data.</text>
</comment>
<evidence type="ECO:0000256" key="3">
    <source>
        <dbReference type="ARBA" id="ARBA00022448"/>
    </source>
</evidence>
<comment type="subcellular location">
    <subcellularLocation>
        <location evidence="1">Cell inner membrane</location>
        <topology evidence="1">Multi-pass membrane protein</topology>
    </subcellularLocation>
</comment>
<accession>A0A9D2GU59</accession>
<feature type="transmembrane region" description="Helical" evidence="9">
    <location>
        <begin position="876"/>
        <end position="895"/>
    </location>
</feature>
<dbReference type="AlphaFoldDB" id="A0A9D2GU59"/>
<dbReference type="GO" id="GO:0005886">
    <property type="term" value="C:plasma membrane"/>
    <property type="evidence" value="ECO:0007669"/>
    <property type="project" value="UniProtKB-SubCell"/>
</dbReference>
<feature type="transmembrane region" description="Helical" evidence="9">
    <location>
        <begin position="445"/>
        <end position="465"/>
    </location>
</feature>
<evidence type="ECO:0000256" key="5">
    <source>
        <dbReference type="ARBA" id="ARBA00022519"/>
    </source>
</evidence>
<evidence type="ECO:0000313" key="11">
    <source>
        <dbReference type="Proteomes" id="UP000824176"/>
    </source>
</evidence>
<keyword evidence="8 9" id="KW-0472">Membrane</keyword>
<dbReference type="FunFam" id="1.20.1640.10:FF:000001">
    <property type="entry name" value="Efflux pump membrane transporter"/>
    <property type="match status" value="1"/>
</dbReference>
<keyword evidence="6 9" id="KW-0812">Transmembrane</keyword>
<evidence type="ECO:0000256" key="9">
    <source>
        <dbReference type="SAM" id="Phobius"/>
    </source>
</evidence>
<dbReference type="NCBIfam" id="TIGR00915">
    <property type="entry name" value="2A0602"/>
    <property type="match status" value="1"/>
</dbReference>
<dbReference type="Proteomes" id="UP000824176">
    <property type="component" value="Unassembled WGS sequence"/>
</dbReference>
<dbReference type="SUPFAM" id="SSF82866">
    <property type="entry name" value="Multidrug efflux transporter AcrB transmembrane domain"/>
    <property type="match status" value="2"/>
</dbReference>
<organism evidence="10 11">
    <name type="scientific">Candidatus Mucispirillum faecigallinarum</name>
    <dbReference type="NCBI Taxonomy" id="2838699"/>
    <lineage>
        <taxon>Bacteria</taxon>
        <taxon>Pseudomonadati</taxon>
        <taxon>Deferribacterota</taxon>
        <taxon>Deferribacteres</taxon>
        <taxon>Deferribacterales</taxon>
        <taxon>Mucispirillaceae</taxon>
        <taxon>Mucispirillum</taxon>
    </lineage>
</organism>
<dbReference type="Gene3D" id="3.30.70.1320">
    <property type="entry name" value="Multidrug efflux transporter AcrB pore domain like"/>
    <property type="match status" value="1"/>
</dbReference>
<feature type="transmembrane region" description="Helical" evidence="9">
    <location>
        <begin position="930"/>
        <end position="955"/>
    </location>
</feature>
<dbReference type="GO" id="GO:0009636">
    <property type="term" value="P:response to toxic substance"/>
    <property type="evidence" value="ECO:0007669"/>
    <property type="project" value="UniProtKB-ARBA"/>
</dbReference>
<feature type="transmembrane region" description="Helical" evidence="9">
    <location>
        <begin position="1008"/>
        <end position="1031"/>
    </location>
</feature>
<feature type="transmembrane region" description="Helical" evidence="9">
    <location>
        <begin position="975"/>
        <end position="996"/>
    </location>
</feature>
<dbReference type="InterPro" id="IPR004764">
    <property type="entry name" value="MdtF-like"/>
</dbReference>
<name>A0A9D2GU59_9BACT</name>
<keyword evidence="7 9" id="KW-1133">Transmembrane helix</keyword>
<evidence type="ECO:0000256" key="1">
    <source>
        <dbReference type="ARBA" id="ARBA00004429"/>
    </source>
</evidence>
<keyword evidence="5" id="KW-0997">Cell inner membrane</keyword>
<dbReference type="Gene3D" id="3.30.70.1430">
    <property type="entry name" value="Multidrug efflux transporter AcrB pore domain"/>
    <property type="match status" value="2"/>
</dbReference>
<dbReference type="PRINTS" id="PR00702">
    <property type="entry name" value="ACRIFLAVINRP"/>
</dbReference>
<feature type="transmembrane region" description="Helical" evidence="9">
    <location>
        <begin position="902"/>
        <end position="924"/>
    </location>
</feature>
<protein>
    <submittedName>
        <fullName evidence="10">Multidrug efflux RND transporter permease subunit</fullName>
    </submittedName>
</protein>
<dbReference type="Gene3D" id="1.20.1640.10">
    <property type="entry name" value="Multidrug efflux transporter AcrB transmembrane domain"/>
    <property type="match status" value="2"/>
</dbReference>
<evidence type="ECO:0000256" key="6">
    <source>
        <dbReference type="ARBA" id="ARBA00022692"/>
    </source>
</evidence>
<feature type="transmembrane region" description="Helical" evidence="9">
    <location>
        <begin position="374"/>
        <end position="395"/>
    </location>
</feature>
<evidence type="ECO:0000256" key="4">
    <source>
        <dbReference type="ARBA" id="ARBA00022475"/>
    </source>
</evidence>
<dbReference type="Gene3D" id="3.30.70.1440">
    <property type="entry name" value="Multidrug efflux transporter AcrB pore domain"/>
    <property type="match status" value="1"/>
</dbReference>
<dbReference type="EMBL" id="DXAQ01000034">
    <property type="protein sequence ID" value="HIZ88765.1"/>
    <property type="molecule type" value="Genomic_DNA"/>
</dbReference>
<dbReference type="PANTHER" id="PTHR32063:SF13">
    <property type="entry name" value="MULTIDRUG EFFLUX PUMP SUBUNIT ACRB-RELATED"/>
    <property type="match status" value="1"/>
</dbReference>
<dbReference type="InterPro" id="IPR001036">
    <property type="entry name" value="Acrflvin-R"/>
</dbReference>
<evidence type="ECO:0000256" key="7">
    <source>
        <dbReference type="ARBA" id="ARBA00022989"/>
    </source>
</evidence>
<sequence length="1049" mass="113832">MDEKKEIQPGFFIKRPIFATVISIVITLVGFLAMQSLPIERYPNLTPPQVSVSATYNGADADTIAQNVASVLEKQIFGVDNMIYMNSVSSSAGYVSITVTFAVGTDPDMATVNVTNKVQTAMAQLPSEVQQLGITVTKRNPSMLMLPVLVSPDNSYSKLYLANYAELNVVDELKRISGVGEVNVFGKDTYAIRLWIDPNKLAYYNLTPADVANAVRSQNAQFAAGSMGAPPVPKGIEVAWQIIPPTRYSTADEFGEIIIRSDDEGSMLRLKDVARIELGAETYNVNAEYNGMSAAPMGIYTTPEANALAVAEKVKAKLEELAKNFPDGMEYRIAYDTTEFITISIQEVVHTLVEALVLVIIIVFIFLQNWRATLIPSLAVPVSIIGTFAGMYALGFSINTLTMFAMVLAIGMVVDDAIIVVENVERLMATGLSVKQATAEAMHEITRPVIAVVLVLSSVFIPIAFMGGMAGVMYRQFAITIVISVIISGIVALTFTPALCMLLLKHGSDHKVLPLRLFNKGFDFLTRGYVGGVKFVIKNNILAFLLYACVIAGVVLVLLKLPTGLIPDEDQGMVMAIGSLPDGASLERTKAFMSEFSKTVRNDTNNVRSVIAMSGFDMMSTSVKSSSGAAFIDLTDWSQRKDDENKSFGLVKKYAGIGMQEPQGMVMVVNPPAISGMGSTGGFEMWIQNRAGDSIEQLYGYIMQIVAAANQRPELANVFPSINIGAPQLQLSIDREKALAMNVAVSDIFSVLSSTFGQSYVNDFNLYGRTYRVYMQSDSEFRGSPDDLREIYVRSGTGEMVPIISLLEYKEKGGATTIERFNNFPAAKIMGSPNSAAGFSSGEAMNAIEEVARSILPRDYTIEWSGQAYQEKLTQGGTQVVFALALIMVFLILAAQYESWSLPIAVVISIPFAALGAGLASYLRGYSNDIYFQVAIVTLVGLAAKNAILIIEFAVEKYRAGNCTLVEAALTGAQLRFRPIIMTSLAFIFGCLPLALSSGAGAASRNVLGTAVVGGMIFATILLPLFVPIFFKWIMWLSLKLFPPKNDDF</sequence>
<comment type="similarity">
    <text evidence="2">Belongs to the resistance-nodulation-cell division (RND) (TC 2.A.6) family.</text>
</comment>